<dbReference type="InterPro" id="IPR020802">
    <property type="entry name" value="TesA-like"/>
</dbReference>
<dbReference type="Gene3D" id="3.30.300.30">
    <property type="match status" value="2"/>
</dbReference>
<dbReference type="Proteomes" id="UP001432209">
    <property type="component" value="Chromosome"/>
</dbReference>
<dbReference type="Gene3D" id="1.10.1200.10">
    <property type="entry name" value="ACP-like"/>
    <property type="match status" value="1"/>
</dbReference>
<dbReference type="InterPro" id="IPR000873">
    <property type="entry name" value="AMP-dep_synth/lig_dom"/>
</dbReference>
<dbReference type="InterPro" id="IPR010071">
    <property type="entry name" value="AA_adenyl_dom"/>
</dbReference>
<dbReference type="Pfam" id="PF00975">
    <property type="entry name" value="Thioesterase"/>
    <property type="match status" value="1"/>
</dbReference>
<dbReference type="CDD" id="cd19540">
    <property type="entry name" value="LCL_NRPS-like"/>
    <property type="match status" value="1"/>
</dbReference>
<name>A0ABZ2A576_STRNV</name>
<dbReference type="InterPro" id="IPR001242">
    <property type="entry name" value="Condensation_dom"/>
</dbReference>
<dbReference type="PROSITE" id="PS00012">
    <property type="entry name" value="PHOSPHOPANTETHEINE"/>
    <property type="match status" value="2"/>
</dbReference>
<proteinExistence type="predicted"/>
<dbReference type="InterPro" id="IPR020806">
    <property type="entry name" value="PKS_PP-bd"/>
</dbReference>
<dbReference type="Pfam" id="PF00668">
    <property type="entry name" value="Condensation"/>
    <property type="match status" value="2"/>
</dbReference>
<evidence type="ECO:0000259" key="4">
    <source>
        <dbReference type="PROSITE" id="PS50075"/>
    </source>
</evidence>
<dbReference type="SUPFAM" id="SSF52777">
    <property type="entry name" value="CoA-dependent acyltransferases"/>
    <property type="match status" value="4"/>
</dbReference>
<organism evidence="5 6">
    <name type="scientific">Streptomyces niveus</name>
    <name type="common">Streptomyces spheroides</name>
    <dbReference type="NCBI Taxonomy" id="193462"/>
    <lineage>
        <taxon>Bacteria</taxon>
        <taxon>Bacillati</taxon>
        <taxon>Actinomycetota</taxon>
        <taxon>Actinomycetes</taxon>
        <taxon>Kitasatosporales</taxon>
        <taxon>Streptomycetaceae</taxon>
        <taxon>Streptomyces</taxon>
    </lineage>
</organism>
<dbReference type="Gene3D" id="3.30.559.10">
    <property type="entry name" value="Chloramphenicol acetyltransferase-like domain"/>
    <property type="match status" value="2"/>
</dbReference>
<accession>A0ABZ2A576</accession>
<dbReference type="SMART" id="SM00823">
    <property type="entry name" value="PKS_PP"/>
    <property type="match status" value="2"/>
</dbReference>
<dbReference type="InterPro" id="IPR006162">
    <property type="entry name" value="Ppantetheine_attach_site"/>
</dbReference>
<evidence type="ECO:0000256" key="1">
    <source>
        <dbReference type="ARBA" id="ARBA00001957"/>
    </source>
</evidence>
<dbReference type="InterPro" id="IPR009081">
    <property type="entry name" value="PP-bd_ACP"/>
</dbReference>
<keyword evidence="3" id="KW-0597">Phosphoprotein</keyword>
<dbReference type="PANTHER" id="PTHR45527:SF1">
    <property type="entry name" value="FATTY ACID SYNTHASE"/>
    <property type="match status" value="1"/>
</dbReference>
<dbReference type="InterPro" id="IPR001031">
    <property type="entry name" value="Thioesterase"/>
</dbReference>
<dbReference type="CDD" id="cd19531">
    <property type="entry name" value="LCL_NRPS-like"/>
    <property type="match status" value="1"/>
</dbReference>
<sequence length="2386" mass="256343">MREDLRRRLASLEPARREQLLRELRAGRALSAAQDAIPPAGRDRRLPLTFAQSRMWVMDRLAPGLPLYNTPLAMRLRGPLDRAGLLSALDTVVARHEVLRTRYVGEDGDGDPEQVVDAAGPVALETLELGEVPLAGRGERALSLAAEVATRPFDLAAGPLLRVTLARFTDDDHVLVLSMHHIVLDSWSVPVLMRELAECYQAVRAGRRPDLPMLPVQCADYAVWQRERFAAGAAQADLAHWRERLAGLPTLDFPTDRPRPVERGWQGGHVEDHWPEELRCGLAALAERAGTRILPVMLAGFAAVLSRWTDQHDIPVGSIFTGRSRPEIESLIGYFANTVVLRSDTSGDPTFLELLARTNETVLDAHSHQDLPFDQLVEAMGGERDASRNPLFQHALYQADADRSGSRLGEVLVEELPVDLGSSRFDLGVGFAEHPGGGMRLTAEYSAELFDAPRMVRLLDHYRQFLTSAVRRPDSRLSELELLPPAERAQLELYSGGPRHDHGARTLLDVLEETVRATPDAPALVHQDTELTFGELDAHANRLAHLLIARGAGPGQRVALLAHRHEHFMVGVLATMKSGAAYVPLDPAYPADRIARLLADADPALVLTTTAAAPLAPSEATTGRIVLDAEETRADLATRPATAPTDADRTAPLRPAHPAYVLYTSGSTGTPKGVLVEHRGLLNLFENQRRTVHRPAEEALGRPLRTCHVLSLSFDGSWEGLLWMFGGHSVHLADDETRRDPTATARLMNRHRLDAIVATPSFAEQLLAAGLLDDPEHTPSVLAFGGEQISPAMWRRLRETPGLSAYNLYGPTEGTVLATMADFAQSPTPTIGRPIGNVAVHVLDAGLRQVPIGVPGELFLAGHCVAGGYLNAPALTADRFLPDPFGPPGARMYRTGDRARRREDGQLEFLGRADSQVKIRGFRVEPGEIEAALTAHPEVALAAVVPRTGENGEQLVAYVVPEPGAKPPGAPALRAHLMGTLPSHMVPAAVVPVDTLPLTANGKLDHQALPAPDFGADAGSRPPGTERERLLCEVYENLLGLTRVGLDDDFFALGGHSLLATRLISKVRAAFDVELPVGALFEAPTPAGLLTRIDAAGGARQRLRRTEDTDHAPLSYGQRRLWVVNRLDPDSSAYNLPLALRLRGPLDREALRAALTDVVERHHVLHTVLAVVDGEPRQQRAEFDGALPVRAVPEEQLPDVLADAVAAGFDLSTDLPLRAHLYEVGPTEHVLLVVVHHAAADAWSTVPLARDLSTAYGARTAGQAPDWAPLPVQYADYARWQHSHLGADEDTDSVAAAELAFWTGTLAALPEEVPLPADRTRPAAATHRGQPIELTLDAELHTTLLELARTHEVTLFMVLQAAFAALLTRLGAGDDIPIGTPVAGRTDESLDDLVGFFVNTLVLRTDTSGDPGFDELLARVRRADLAAYAHQALPFERLVEELKPARSLARHPLFQVSLALDNNEQPDLTFPGLDAVVEPVGSTTTKYDLTLSLAENQDAHGRPAGISGVLDSAADLFDLATAQSLGRRFARLLRAVADDPTRRIGAAPLLEAGEEDYLRAAGRGPVETRTGPPQRLADLIEAQARRTPDLPAVSDGDTTLDHRALDAAANRLAHALVRRGAGPGRLVAVLMPRSAELVTAVCAVLKTGAGFVPLEPDHPTARIHDVLQEADPVCVLTTADCAVPLPEGVERLLPQDAAEEADTPVTPPVAPSPDDPAYVIYTSGSTGRPKGVVVADRSVTDYLHWARAHYPGLSGRALLHSPVSFDLTITTLFGPLVAGGCVRVASLEEAAADPGQGVDFLKVTPSHLAVLETLPSFLNPGASLVAGGEQLTGAALRHRRSADPRITVFNEYGPTETTVGCTLHTVAPGAEPADGPVPIGTAAWNTSLYVLDAALRPAPAGVPGRLYVSGAGVASGYLNRPGLTADRFLPDPYGPPGTRMYDTGDLVRWGRDGALHYQGRADGQLKLRGFRIEPGEVEAALCGDPAVAEAAVVVRRSPEGDGQLVGYVVPARGAEPDLEALRSGIRGSLPDHMVPGVLVTVERLPLTPNGKLDRAALPAPSFTVVGRPPRNATERALCGLVSEVLGIPEVGVDDDFFTLGGHSLLAARLVARAQRELGLELSVRSVFETSTVAGLAASSRSREPDGFPVLLRLREGGDLPPLFCVHPAAGISWGYVGLLRHLEPERPVYALQSRALGDRDYRPTSVAEVAEEYRKEIREVCPEGPYHLLGWSFGGMVAHLMACQLQEEGQEVGSLTLLDSYPFAPGDRAPSLDDPRLLTEAAVSLGYGTAERMAEDFGQDGATAMARAFATNAGLQHTYEPKKLDGDVLFFEAMADRFPGAPEPESWQPFVTGRLEVRPIDAAHGAMVRPEPLAEIGPLLAARLAR</sequence>
<feature type="domain" description="Carrier" evidence="4">
    <location>
        <begin position="1022"/>
        <end position="1097"/>
    </location>
</feature>
<dbReference type="SMART" id="SM00824">
    <property type="entry name" value="PKS_TE"/>
    <property type="match status" value="1"/>
</dbReference>
<dbReference type="SUPFAM" id="SSF53474">
    <property type="entry name" value="alpha/beta-Hydrolases"/>
    <property type="match status" value="1"/>
</dbReference>
<dbReference type="PROSITE" id="PS50075">
    <property type="entry name" value="CARRIER"/>
    <property type="match status" value="2"/>
</dbReference>
<dbReference type="SUPFAM" id="SSF56801">
    <property type="entry name" value="Acetyl-CoA synthetase-like"/>
    <property type="match status" value="2"/>
</dbReference>
<evidence type="ECO:0000256" key="2">
    <source>
        <dbReference type="ARBA" id="ARBA00022450"/>
    </source>
</evidence>
<evidence type="ECO:0000313" key="6">
    <source>
        <dbReference type="Proteomes" id="UP001432209"/>
    </source>
</evidence>
<dbReference type="InterPro" id="IPR025110">
    <property type="entry name" value="AMP-bd_C"/>
</dbReference>
<keyword evidence="2" id="KW-0596">Phosphopantetheine</keyword>
<dbReference type="NCBIfam" id="TIGR01733">
    <property type="entry name" value="AA-adenyl-dom"/>
    <property type="match status" value="2"/>
</dbReference>
<dbReference type="SUPFAM" id="SSF47336">
    <property type="entry name" value="ACP-like"/>
    <property type="match status" value="2"/>
</dbReference>
<dbReference type="CDD" id="cd05930">
    <property type="entry name" value="A_NRPS"/>
    <property type="match status" value="2"/>
</dbReference>
<gene>
    <name evidence="5" type="ORF">OG442_14300</name>
</gene>
<dbReference type="EMBL" id="CP109495">
    <property type="protein sequence ID" value="WUX52609.1"/>
    <property type="molecule type" value="Genomic_DNA"/>
</dbReference>
<dbReference type="InterPro" id="IPR020845">
    <property type="entry name" value="AMP-binding_CS"/>
</dbReference>
<dbReference type="Pfam" id="PF13193">
    <property type="entry name" value="AMP-binding_C"/>
    <property type="match status" value="2"/>
</dbReference>
<dbReference type="Gene3D" id="2.30.38.10">
    <property type="entry name" value="Luciferase, Domain 3"/>
    <property type="match status" value="2"/>
</dbReference>
<dbReference type="Pfam" id="PF00501">
    <property type="entry name" value="AMP-binding"/>
    <property type="match status" value="2"/>
</dbReference>
<dbReference type="Gene3D" id="3.40.50.980">
    <property type="match status" value="4"/>
</dbReference>
<dbReference type="Pfam" id="PF00550">
    <property type="entry name" value="PP-binding"/>
    <property type="match status" value="2"/>
</dbReference>
<dbReference type="PANTHER" id="PTHR45527">
    <property type="entry name" value="NONRIBOSOMAL PEPTIDE SYNTHETASE"/>
    <property type="match status" value="1"/>
</dbReference>
<dbReference type="InterPro" id="IPR023213">
    <property type="entry name" value="CAT-like_dom_sf"/>
</dbReference>
<dbReference type="RefSeq" id="WP_329076259.1">
    <property type="nucleotide sequence ID" value="NZ_CP109495.1"/>
</dbReference>
<feature type="domain" description="Carrier" evidence="4">
    <location>
        <begin position="2068"/>
        <end position="2143"/>
    </location>
</feature>
<dbReference type="PROSITE" id="PS00455">
    <property type="entry name" value="AMP_BINDING"/>
    <property type="match status" value="2"/>
</dbReference>
<protein>
    <submittedName>
        <fullName evidence="5">Amino acid adenylation domain-containing protein</fullName>
    </submittedName>
</protein>
<dbReference type="InterPro" id="IPR029058">
    <property type="entry name" value="AB_hydrolase_fold"/>
</dbReference>
<reference evidence="5" key="1">
    <citation type="submission" date="2022-10" db="EMBL/GenBank/DDBJ databases">
        <title>The complete genomes of actinobacterial strains from the NBC collection.</title>
        <authorList>
            <person name="Joergensen T.S."/>
            <person name="Alvarez Arevalo M."/>
            <person name="Sterndorff E.B."/>
            <person name="Faurdal D."/>
            <person name="Vuksanovic O."/>
            <person name="Mourched A.-S."/>
            <person name="Charusanti P."/>
            <person name="Shaw S."/>
            <person name="Blin K."/>
            <person name="Weber T."/>
        </authorList>
    </citation>
    <scope>NUCLEOTIDE SEQUENCE</scope>
    <source>
        <strain evidence="5">NBC_01432</strain>
    </source>
</reference>
<dbReference type="InterPro" id="IPR036736">
    <property type="entry name" value="ACP-like_sf"/>
</dbReference>
<evidence type="ECO:0000313" key="5">
    <source>
        <dbReference type="EMBL" id="WUX52609.1"/>
    </source>
</evidence>
<dbReference type="Gene3D" id="3.30.559.30">
    <property type="entry name" value="Nonribosomal peptide synthetase, condensation domain"/>
    <property type="match status" value="2"/>
</dbReference>
<comment type="cofactor">
    <cofactor evidence="1">
        <name>pantetheine 4'-phosphate</name>
        <dbReference type="ChEBI" id="CHEBI:47942"/>
    </cofactor>
</comment>
<keyword evidence="6" id="KW-1185">Reference proteome</keyword>
<dbReference type="Gene3D" id="3.40.50.1820">
    <property type="entry name" value="alpha/beta hydrolase"/>
    <property type="match status" value="1"/>
</dbReference>
<dbReference type="InterPro" id="IPR045851">
    <property type="entry name" value="AMP-bd_C_sf"/>
</dbReference>
<evidence type="ECO:0000256" key="3">
    <source>
        <dbReference type="ARBA" id="ARBA00022553"/>
    </source>
</evidence>